<keyword evidence="2" id="KW-0489">Methyltransferase</keyword>
<keyword evidence="3" id="KW-1185">Reference proteome</keyword>
<proteinExistence type="predicted"/>
<organism evidence="2 3">
    <name type="scientific">Hoeflea marina</name>
    <dbReference type="NCBI Taxonomy" id="274592"/>
    <lineage>
        <taxon>Bacteria</taxon>
        <taxon>Pseudomonadati</taxon>
        <taxon>Pseudomonadota</taxon>
        <taxon>Alphaproteobacteria</taxon>
        <taxon>Hyphomicrobiales</taxon>
        <taxon>Rhizobiaceae</taxon>
        <taxon>Hoeflea</taxon>
    </lineage>
</organism>
<reference evidence="2 3" key="1">
    <citation type="submission" date="2018-05" db="EMBL/GenBank/DDBJ databases">
        <title>Genomic Encyclopedia of Type Strains, Phase IV (KMG-IV): sequencing the most valuable type-strain genomes for metagenomic binning, comparative biology and taxonomic classification.</title>
        <authorList>
            <person name="Goeker M."/>
        </authorList>
    </citation>
    <scope>NUCLEOTIDE SEQUENCE [LARGE SCALE GENOMIC DNA]</scope>
    <source>
        <strain evidence="2 3">DSM 16791</strain>
    </source>
</reference>
<feature type="domain" description="Methyltransferase type 11" evidence="1">
    <location>
        <begin position="6"/>
        <end position="49"/>
    </location>
</feature>
<accession>A0A317PK96</accession>
<dbReference type="Gene3D" id="3.40.50.150">
    <property type="entry name" value="Vaccinia Virus protein VP39"/>
    <property type="match status" value="1"/>
</dbReference>
<dbReference type="InterPro" id="IPR029063">
    <property type="entry name" value="SAM-dependent_MTases_sf"/>
</dbReference>
<dbReference type="EMBL" id="QGTR01000003">
    <property type="protein sequence ID" value="PWW00218.1"/>
    <property type="molecule type" value="Genomic_DNA"/>
</dbReference>
<dbReference type="GO" id="GO:0008757">
    <property type="term" value="F:S-adenosylmethionine-dependent methyltransferase activity"/>
    <property type="evidence" value="ECO:0007669"/>
    <property type="project" value="InterPro"/>
</dbReference>
<gene>
    <name evidence="2" type="ORF">DFR52_103420</name>
</gene>
<dbReference type="AlphaFoldDB" id="A0A317PK96"/>
<dbReference type="InterPro" id="IPR013216">
    <property type="entry name" value="Methyltransf_11"/>
</dbReference>
<dbReference type="GO" id="GO:0032259">
    <property type="term" value="P:methylation"/>
    <property type="evidence" value="ECO:0007669"/>
    <property type="project" value="UniProtKB-KW"/>
</dbReference>
<keyword evidence="2" id="KW-0808">Transferase</keyword>
<dbReference type="SUPFAM" id="SSF53335">
    <property type="entry name" value="S-adenosyl-L-methionine-dependent methyltransferases"/>
    <property type="match status" value="1"/>
</dbReference>
<evidence type="ECO:0000313" key="3">
    <source>
        <dbReference type="Proteomes" id="UP000246352"/>
    </source>
</evidence>
<dbReference type="Proteomes" id="UP000246352">
    <property type="component" value="Unassembled WGS sequence"/>
</dbReference>
<evidence type="ECO:0000313" key="2">
    <source>
        <dbReference type="EMBL" id="PWW00218.1"/>
    </source>
</evidence>
<protein>
    <submittedName>
        <fullName evidence="2">Methyltransferase family protein</fullName>
    </submittedName>
</protein>
<dbReference type="Pfam" id="PF08241">
    <property type="entry name" value="Methyltransf_11"/>
    <property type="match status" value="1"/>
</dbReference>
<sequence>MDLNRERLPFEDNSIGVVFSYHTLEHLDNYLFALSEIHRVLKHGGVFLVGVPYLTLTQYNLVNPYHRQNFNEYSFDFFDPQKLLGSAAEAGSVMFRKAFHRFHYLPEFEGRSDKRKDWCRRHLLNVVQKIDFGLIAMKSGGAPVVSDDATAESLLLQFDGYLKARRAYPTQPPGA</sequence>
<name>A0A317PK96_9HYPH</name>
<comment type="caution">
    <text evidence="2">The sequence shown here is derived from an EMBL/GenBank/DDBJ whole genome shotgun (WGS) entry which is preliminary data.</text>
</comment>
<evidence type="ECO:0000259" key="1">
    <source>
        <dbReference type="Pfam" id="PF08241"/>
    </source>
</evidence>